<organism evidence="2 3">
    <name type="scientific">Popillia japonica</name>
    <name type="common">Japanese beetle</name>
    <dbReference type="NCBI Taxonomy" id="7064"/>
    <lineage>
        <taxon>Eukaryota</taxon>
        <taxon>Metazoa</taxon>
        <taxon>Ecdysozoa</taxon>
        <taxon>Arthropoda</taxon>
        <taxon>Hexapoda</taxon>
        <taxon>Insecta</taxon>
        <taxon>Pterygota</taxon>
        <taxon>Neoptera</taxon>
        <taxon>Endopterygota</taxon>
        <taxon>Coleoptera</taxon>
        <taxon>Polyphaga</taxon>
        <taxon>Scarabaeiformia</taxon>
        <taxon>Scarabaeidae</taxon>
        <taxon>Rutelinae</taxon>
        <taxon>Popillia</taxon>
    </lineage>
</organism>
<proteinExistence type="predicted"/>
<protein>
    <submittedName>
        <fullName evidence="2">Uncharacterized protein</fullName>
    </submittedName>
</protein>
<evidence type="ECO:0000313" key="3">
    <source>
        <dbReference type="Proteomes" id="UP001458880"/>
    </source>
</evidence>
<feature type="compositionally biased region" description="Acidic residues" evidence="1">
    <location>
        <begin position="90"/>
        <end position="101"/>
    </location>
</feature>
<dbReference type="Proteomes" id="UP001458880">
    <property type="component" value="Unassembled WGS sequence"/>
</dbReference>
<reference evidence="2 3" key="1">
    <citation type="journal article" date="2024" name="BMC Genomics">
        <title>De novo assembly and annotation of Popillia japonica's genome with initial clues to its potential as an invasive pest.</title>
        <authorList>
            <person name="Cucini C."/>
            <person name="Boschi S."/>
            <person name="Funari R."/>
            <person name="Cardaioli E."/>
            <person name="Iannotti N."/>
            <person name="Marturano G."/>
            <person name="Paoli F."/>
            <person name="Bruttini M."/>
            <person name="Carapelli A."/>
            <person name="Frati F."/>
            <person name="Nardi F."/>
        </authorList>
    </citation>
    <scope>NUCLEOTIDE SEQUENCE [LARGE SCALE GENOMIC DNA]</scope>
    <source>
        <strain evidence="2">DMR45628</strain>
    </source>
</reference>
<dbReference type="AlphaFoldDB" id="A0AAW1MGP0"/>
<dbReference type="EMBL" id="JASPKY010000049">
    <property type="protein sequence ID" value="KAK9745406.1"/>
    <property type="molecule type" value="Genomic_DNA"/>
</dbReference>
<keyword evidence="3" id="KW-1185">Reference proteome</keyword>
<sequence>MSVTDIVYIQKTVVLDPMKILWTFCGRKLITNVDSLEMCLKDIHIISAQDMRMIAIWDIRNKVWSFSELENINEGEVDALFAEIPSDGESVDEFGESDGEENASTNTYGPYRRNDRRLTGNRLMNLVNPMVRKMPLLIPMDHIEETIVAPPQNISDSEEDDEEDLLLSHLQPKDIFTWKKPLDVERWDQSLHMPIYGNYGRCALCSTRDCQRRTK</sequence>
<evidence type="ECO:0000256" key="1">
    <source>
        <dbReference type="SAM" id="MobiDB-lite"/>
    </source>
</evidence>
<comment type="caution">
    <text evidence="2">The sequence shown here is derived from an EMBL/GenBank/DDBJ whole genome shotgun (WGS) entry which is preliminary data.</text>
</comment>
<gene>
    <name evidence="2" type="ORF">QE152_g7007</name>
</gene>
<evidence type="ECO:0000313" key="2">
    <source>
        <dbReference type="EMBL" id="KAK9745406.1"/>
    </source>
</evidence>
<feature type="region of interest" description="Disordered" evidence="1">
    <location>
        <begin position="90"/>
        <end position="113"/>
    </location>
</feature>
<accession>A0AAW1MGP0</accession>
<name>A0AAW1MGP0_POPJA</name>